<gene>
    <name evidence="1" type="ORF">PCON_10955</name>
</gene>
<evidence type="ECO:0000313" key="2">
    <source>
        <dbReference type="Proteomes" id="UP000018144"/>
    </source>
</evidence>
<sequence length="153" mass="17647">MLQPIRRVPLRSCSLSRKPFFAPKTQYRTIKHDSSNQNAEGNETYESVKERFKRMKLYYKSLSKSEPTPDISEAREKDQQVTNSYHYTLAADQLAQLSKEMKDFRGLTTDQASKLPKKLEKVEKELTNTKTAVLELATNQLAQLSKEIEGFRG</sequence>
<accession>U4LB71</accession>
<name>U4LB71_PYROM</name>
<organism evidence="1 2">
    <name type="scientific">Pyronema omphalodes (strain CBS 100304)</name>
    <name type="common">Pyronema confluens</name>
    <dbReference type="NCBI Taxonomy" id="1076935"/>
    <lineage>
        <taxon>Eukaryota</taxon>
        <taxon>Fungi</taxon>
        <taxon>Dikarya</taxon>
        <taxon>Ascomycota</taxon>
        <taxon>Pezizomycotina</taxon>
        <taxon>Pezizomycetes</taxon>
        <taxon>Pezizales</taxon>
        <taxon>Pyronemataceae</taxon>
        <taxon>Pyronema</taxon>
    </lineage>
</organism>
<dbReference type="Proteomes" id="UP000018144">
    <property type="component" value="Unassembled WGS sequence"/>
</dbReference>
<reference evidence="1 2" key="1">
    <citation type="journal article" date="2013" name="PLoS Genet.">
        <title>The genome and development-dependent transcriptomes of Pyronema confluens: a window into fungal evolution.</title>
        <authorList>
            <person name="Traeger S."/>
            <person name="Altegoer F."/>
            <person name="Freitag M."/>
            <person name="Gabaldon T."/>
            <person name="Kempken F."/>
            <person name="Kumar A."/>
            <person name="Marcet-Houben M."/>
            <person name="Poggeler S."/>
            <person name="Stajich J.E."/>
            <person name="Nowrousian M."/>
        </authorList>
    </citation>
    <scope>NUCLEOTIDE SEQUENCE [LARGE SCALE GENOMIC DNA]</scope>
    <source>
        <strain evidence="2">CBS 100304</strain>
        <tissue evidence="1">Vegetative mycelium</tissue>
    </source>
</reference>
<proteinExistence type="predicted"/>
<evidence type="ECO:0000313" key="1">
    <source>
        <dbReference type="EMBL" id="CCX11361.1"/>
    </source>
</evidence>
<protein>
    <submittedName>
        <fullName evidence="1">Uncharacterized protein</fullName>
    </submittedName>
</protein>
<dbReference type="EMBL" id="HF935612">
    <property type="protein sequence ID" value="CCX11361.1"/>
    <property type="molecule type" value="Genomic_DNA"/>
</dbReference>
<keyword evidence="2" id="KW-1185">Reference proteome</keyword>
<dbReference type="AlphaFoldDB" id="U4LB71"/>